<dbReference type="Gene3D" id="1.20.1250.20">
    <property type="entry name" value="MFS general substrate transporter like domains"/>
    <property type="match status" value="2"/>
</dbReference>
<dbReference type="PROSITE" id="PS50850">
    <property type="entry name" value="MFS"/>
    <property type="match status" value="1"/>
</dbReference>
<evidence type="ECO:0000256" key="2">
    <source>
        <dbReference type="ARBA" id="ARBA00022989"/>
    </source>
</evidence>
<feature type="transmembrane region" description="Helical" evidence="5">
    <location>
        <begin position="268"/>
        <end position="286"/>
    </location>
</feature>
<sequence>MKLSIFAFPALFIATLLMLTATGFFNTYISLYLEKHGISSTIIGANIASYYFGMVLGTKVGQLLIAGFGHIRTFVACAGICTIVILSHTLVENSYVWMSFRFILGLAMMAQYMVIESWLNEQSDSKNRGAVFSGYMIAVNMGLICGQFLLKYFPELGFQQLVMIAILYAASLIPVATTRKIHPNAIIAAPLEIKYFVRTVLPALMTVAFSGMMVGAFFGLAPVYAKSIGLTNEQSSQFVAYAMIAGFLIQWPAGWLSDRINRTKLIQGFALLLALASIPLWFGAFWSQTFLLIYVFLTGVFLFPLYPVGVALANDNIDPAKRVALSGLLLAIFGIGAGLGPIITGFFMDLFTSKVMFILFFVMAMLLFSVLFIVKNKPCENSSSDSEKTPHVPEYPMSSAIIDPRIEIESVPEENKIILEHIEPRSTESRNEEPDAVNDESLLTDTNKT</sequence>
<feature type="transmembrane region" description="Helical" evidence="5">
    <location>
        <begin position="238"/>
        <end position="256"/>
    </location>
</feature>
<dbReference type="PANTHER" id="PTHR23521:SF3">
    <property type="entry name" value="MFS TRANSPORTER"/>
    <property type="match status" value="1"/>
</dbReference>
<evidence type="ECO:0000259" key="6">
    <source>
        <dbReference type="PROSITE" id="PS50850"/>
    </source>
</evidence>
<dbReference type="PANTHER" id="PTHR23521">
    <property type="entry name" value="TRANSPORTER MFS SUPERFAMILY"/>
    <property type="match status" value="1"/>
</dbReference>
<evidence type="ECO:0000256" key="4">
    <source>
        <dbReference type="SAM" id="MobiDB-lite"/>
    </source>
</evidence>
<evidence type="ECO:0000256" key="5">
    <source>
        <dbReference type="SAM" id="Phobius"/>
    </source>
</evidence>
<feature type="transmembrane region" description="Helical" evidence="5">
    <location>
        <begin position="98"/>
        <end position="119"/>
    </location>
</feature>
<feature type="transmembrane region" description="Helical" evidence="5">
    <location>
        <begin position="156"/>
        <end position="175"/>
    </location>
</feature>
<evidence type="ECO:0000313" key="8">
    <source>
        <dbReference type="Proteomes" id="UP001589758"/>
    </source>
</evidence>
<comment type="caution">
    <text evidence="7">The sequence shown here is derived from an EMBL/GenBank/DDBJ whole genome shotgun (WGS) entry which is preliminary data.</text>
</comment>
<evidence type="ECO:0000256" key="3">
    <source>
        <dbReference type="ARBA" id="ARBA00023136"/>
    </source>
</evidence>
<dbReference type="Proteomes" id="UP001589758">
    <property type="component" value="Unassembled WGS sequence"/>
</dbReference>
<feature type="region of interest" description="Disordered" evidence="4">
    <location>
        <begin position="421"/>
        <end position="449"/>
    </location>
</feature>
<keyword evidence="3 5" id="KW-0472">Membrane</keyword>
<feature type="transmembrane region" description="Helical" evidence="5">
    <location>
        <begin position="325"/>
        <end position="348"/>
    </location>
</feature>
<proteinExistence type="predicted"/>
<feature type="transmembrane region" description="Helical" evidence="5">
    <location>
        <begin position="37"/>
        <end position="56"/>
    </location>
</feature>
<gene>
    <name evidence="7" type="ORF">ACFFIT_01975</name>
</gene>
<dbReference type="InterPro" id="IPR047200">
    <property type="entry name" value="MFS_YcaD-like"/>
</dbReference>
<dbReference type="Pfam" id="PF07690">
    <property type="entry name" value="MFS_1"/>
    <property type="match status" value="1"/>
</dbReference>
<feature type="compositionally biased region" description="Basic and acidic residues" evidence="4">
    <location>
        <begin position="421"/>
        <end position="433"/>
    </location>
</feature>
<protein>
    <submittedName>
        <fullName evidence="7">MFS transporter</fullName>
    </submittedName>
</protein>
<dbReference type="InterPro" id="IPR011701">
    <property type="entry name" value="MFS"/>
</dbReference>
<feature type="transmembrane region" description="Helical" evidence="5">
    <location>
        <begin position="131"/>
        <end position="150"/>
    </location>
</feature>
<dbReference type="EMBL" id="JBHLXE010000016">
    <property type="protein sequence ID" value="MFC0178872.1"/>
    <property type="molecule type" value="Genomic_DNA"/>
</dbReference>
<dbReference type="CDD" id="cd17477">
    <property type="entry name" value="MFS_YcaD_like"/>
    <property type="match status" value="1"/>
</dbReference>
<keyword evidence="8" id="KW-1185">Reference proteome</keyword>
<reference evidence="7 8" key="1">
    <citation type="submission" date="2024-09" db="EMBL/GenBank/DDBJ databases">
        <authorList>
            <person name="Sun Q."/>
            <person name="Mori K."/>
        </authorList>
    </citation>
    <scope>NUCLEOTIDE SEQUENCE [LARGE SCALE GENOMIC DNA]</scope>
    <source>
        <strain evidence="7 8">CCM 8545</strain>
    </source>
</reference>
<feature type="domain" description="Major facilitator superfamily (MFS) profile" evidence="6">
    <location>
        <begin position="7"/>
        <end position="378"/>
    </location>
</feature>
<feature type="transmembrane region" description="Helical" evidence="5">
    <location>
        <begin position="63"/>
        <end position="86"/>
    </location>
</feature>
<dbReference type="InterPro" id="IPR020846">
    <property type="entry name" value="MFS_dom"/>
</dbReference>
<dbReference type="RefSeq" id="WP_385875895.1">
    <property type="nucleotide sequence ID" value="NZ_JBHLXE010000016.1"/>
</dbReference>
<organism evidence="7 8">
    <name type="scientific">Thorsellia kenyensis</name>
    <dbReference type="NCBI Taxonomy" id="1549888"/>
    <lineage>
        <taxon>Bacteria</taxon>
        <taxon>Pseudomonadati</taxon>
        <taxon>Pseudomonadota</taxon>
        <taxon>Gammaproteobacteria</taxon>
        <taxon>Enterobacterales</taxon>
        <taxon>Thorselliaceae</taxon>
        <taxon>Thorsellia</taxon>
    </lineage>
</organism>
<keyword evidence="1 5" id="KW-0812">Transmembrane</keyword>
<accession>A0ABV6C8F9</accession>
<evidence type="ECO:0000313" key="7">
    <source>
        <dbReference type="EMBL" id="MFC0178872.1"/>
    </source>
</evidence>
<feature type="transmembrane region" description="Helical" evidence="5">
    <location>
        <begin position="292"/>
        <end position="313"/>
    </location>
</feature>
<feature type="transmembrane region" description="Helical" evidence="5">
    <location>
        <begin position="195"/>
        <end position="218"/>
    </location>
</feature>
<dbReference type="InterPro" id="IPR036259">
    <property type="entry name" value="MFS_trans_sf"/>
</dbReference>
<feature type="transmembrane region" description="Helical" evidence="5">
    <location>
        <begin position="354"/>
        <end position="374"/>
    </location>
</feature>
<keyword evidence="2 5" id="KW-1133">Transmembrane helix</keyword>
<evidence type="ECO:0000256" key="1">
    <source>
        <dbReference type="ARBA" id="ARBA00022692"/>
    </source>
</evidence>
<dbReference type="SUPFAM" id="SSF103473">
    <property type="entry name" value="MFS general substrate transporter"/>
    <property type="match status" value="1"/>
</dbReference>
<name>A0ABV6C8F9_9GAMM</name>